<evidence type="ECO:0000313" key="2">
    <source>
        <dbReference type="Proteomes" id="UP000784294"/>
    </source>
</evidence>
<protein>
    <submittedName>
        <fullName evidence="1">Uncharacterized protein</fullName>
    </submittedName>
</protein>
<name>A0A3S5CGA8_9PLAT</name>
<organism evidence="1 2">
    <name type="scientific">Protopolystoma xenopodis</name>
    <dbReference type="NCBI Taxonomy" id="117903"/>
    <lineage>
        <taxon>Eukaryota</taxon>
        <taxon>Metazoa</taxon>
        <taxon>Spiralia</taxon>
        <taxon>Lophotrochozoa</taxon>
        <taxon>Platyhelminthes</taxon>
        <taxon>Monogenea</taxon>
        <taxon>Polyopisthocotylea</taxon>
        <taxon>Polystomatidea</taxon>
        <taxon>Polystomatidae</taxon>
        <taxon>Protopolystoma</taxon>
    </lineage>
</organism>
<evidence type="ECO:0000313" key="1">
    <source>
        <dbReference type="EMBL" id="VEL18770.1"/>
    </source>
</evidence>
<reference evidence="1" key="1">
    <citation type="submission" date="2018-11" db="EMBL/GenBank/DDBJ databases">
        <authorList>
            <consortium name="Pathogen Informatics"/>
        </authorList>
    </citation>
    <scope>NUCLEOTIDE SEQUENCE</scope>
</reference>
<gene>
    <name evidence="1" type="ORF">PXEA_LOCUS12210</name>
</gene>
<comment type="caution">
    <text evidence="1">The sequence shown here is derived from an EMBL/GenBank/DDBJ whole genome shotgun (WGS) entry which is preliminary data.</text>
</comment>
<accession>A0A3S5CGA8</accession>
<proteinExistence type="predicted"/>
<keyword evidence="2" id="KW-1185">Reference proteome</keyword>
<dbReference type="AlphaFoldDB" id="A0A3S5CGA8"/>
<sequence length="275" mass="31211">MPSPCGNSPKVEAIGPRFLVKSFHQSLQDNFFLELKSCVTSLICVSTCIRARLVPDWVDGENNRFEGYFLHTLDRNPELSLLDCTPTTFSHPPTVHETPIDESLQANNGYETKCRLFLATGRPRPVIVAAVGVEVGRGRLSETRVPSDFGRVEPRLERRRGEAKRSPSLHLVPASNTTCIADRRSDWRPRTCRPRRRQVTATVWHTVQCRRLGRSLGNGRSWKDCVAVARTTVRTAPSGELRWLPYQQLVSWFLVNQLALKLDRRTGFTPFFPSK</sequence>
<dbReference type="EMBL" id="CAAALY010038558">
    <property type="protein sequence ID" value="VEL18770.1"/>
    <property type="molecule type" value="Genomic_DNA"/>
</dbReference>
<dbReference type="Proteomes" id="UP000784294">
    <property type="component" value="Unassembled WGS sequence"/>
</dbReference>